<dbReference type="AlphaFoldDB" id="A0AA39N4T2"/>
<accession>A0AA39N4T2</accession>
<organism evidence="1 2">
    <name type="scientific">Armillaria tabescens</name>
    <name type="common">Ringless honey mushroom</name>
    <name type="synonym">Agaricus tabescens</name>
    <dbReference type="NCBI Taxonomy" id="1929756"/>
    <lineage>
        <taxon>Eukaryota</taxon>
        <taxon>Fungi</taxon>
        <taxon>Dikarya</taxon>
        <taxon>Basidiomycota</taxon>
        <taxon>Agaricomycotina</taxon>
        <taxon>Agaricomycetes</taxon>
        <taxon>Agaricomycetidae</taxon>
        <taxon>Agaricales</taxon>
        <taxon>Marasmiineae</taxon>
        <taxon>Physalacriaceae</taxon>
        <taxon>Desarmillaria</taxon>
    </lineage>
</organism>
<reference evidence="1" key="1">
    <citation type="submission" date="2023-06" db="EMBL/GenBank/DDBJ databases">
        <authorList>
            <consortium name="Lawrence Berkeley National Laboratory"/>
            <person name="Ahrendt S."/>
            <person name="Sahu N."/>
            <person name="Indic B."/>
            <person name="Wong-Bajracharya J."/>
            <person name="Merenyi Z."/>
            <person name="Ke H.-M."/>
            <person name="Monk M."/>
            <person name="Kocsube S."/>
            <person name="Drula E."/>
            <person name="Lipzen A."/>
            <person name="Balint B."/>
            <person name="Henrissat B."/>
            <person name="Andreopoulos B."/>
            <person name="Martin F.M."/>
            <person name="Harder C.B."/>
            <person name="Rigling D."/>
            <person name="Ford K.L."/>
            <person name="Foster G.D."/>
            <person name="Pangilinan J."/>
            <person name="Papanicolaou A."/>
            <person name="Barry K."/>
            <person name="LaButti K."/>
            <person name="Viragh M."/>
            <person name="Koriabine M."/>
            <person name="Yan M."/>
            <person name="Riley R."/>
            <person name="Champramary S."/>
            <person name="Plett K.L."/>
            <person name="Tsai I.J."/>
            <person name="Slot J."/>
            <person name="Sipos G."/>
            <person name="Plett J."/>
            <person name="Nagy L.G."/>
            <person name="Grigoriev I.V."/>
        </authorList>
    </citation>
    <scope>NUCLEOTIDE SEQUENCE</scope>
    <source>
        <strain evidence="1">CCBAS 213</strain>
    </source>
</reference>
<gene>
    <name evidence="1" type="ORF">EV420DRAFT_1480756</name>
</gene>
<dbReference type="EMBL" id="JAUEPS010000022">
    <property type="protein sequence ID" value="KAK0457280.1"/>
    <property type="molecule type" value="Genomic_DNA"/>
</dbReference>
<comment type="caution">
    <text evidence="1">The sequence shown here is derived from an EMBL/GenBank/DDBJ whole genome shotgun (WGS) entry which is preliminary data.</text>
</comment>
<name>A0AA39N4T2_ARMTA</name>
<sequence length="235" mass="26224">MSTMVRIIINNSGMIHRGTLANHLARTKLNPTSRLGQDRLETRPSLNLRLCELVRAPPSYLGEISYRGRMVAGPRDLNCTVNGDAVINIDKDTTIWGHSSGGGRRREDSEAFFIFTSPSRKTVTNSFFRTYFMRILWGGCAAEPMVSTFIASSTTTQTFVMRKCNLAAYLGSMAVMVPHISRTLEQLGLDVPLCPLRIRLARDPINSPTCENKEKNPLAGKWLLEIYENACLQNA</sequence>
<evidence type="ECO:0000313" key="2">
    <source>
        <dbReference type="Proteomes" id="UP001175211"/>
    </source>
</evidence>
<protein>
    <submittedName>
        <fullName evidence="1">Uncharacterized protein</fullName>
    </submittedName>
</protein>
<dbReference type="RefSeq" id="XP_060329595.1">
    <property type="nucleotide sequence ID" value="XM_060469702.1"/>
</dbReference>
<evidence type="ECO:0000313" key="1">
    <source>
        <dbReference type="EMBL" id="KAK0457280.1"/>
    </source>
</evidence>
<keyword evidence="2" id="KW-1185">Reference proteome</keyword>
<proteinExistence type="predicted"/>
<dbReference type="GeneID" id="85353250"/>
<dbReference type="Proteomes" id="UP001175211">
    <property type="component" value="Unassembled WGS sequence"/>
</dbReference>